<feature type="compositionally biased region" description="Gly residues" evidence="3">
    <location>
        <begin position="322"/>
        <end position="331"/>
    </location>
</feature>
<dbReference type="InterPro" id="IPR001005">
    <property type="entry name" value="SANT/Myb"/>
</dbReference>
<dbReference type="InParanoid" id="A0A2V0NUH5"/>
<feature type="compositionally biased region" description="Low complexity" evidence="3">
    <location>
        <begin position="410"/>
        <end position="423"/>
    </location>
</feature>
<dbReference type="PROSITE" id="PS50090">
    <property type="entry name" value="MYB_LIKE"/>
    <property type="match status" value="2"/>
</dbReference>
<feature type="compositionally biased region" description="Low complexity" evidence="3">
    <location>
        <begin position="176"/>
        <end position="190"/>
    </location>
</feature>
<protein>
    <recommendedName>
        <fullName evidence="8">Transcription factor</fullName>
    </recommendedName>
</protein>
<dbReference type="Gene3D" id="1.10.10.60">
    <property type="entry name" value="Homeodomain-like"/>
    <property type="match status" value="2"/>
</dbReference>
<dbReference type="PROSITE" id="PS51294">
    <property type="entry name" value="HTH_MYB"/>
    <property type="match status" value="2"/>
</dbReference>
<evidence type="ECO:0000256" key="3">
    <source>
        <dbReference type="SAM" id="MobiDB-lite"/>
    </source>
</evidence>
<dbReference type="PANTHER" id="PTHR45614">
    <property type="entry name" value="MYB PROTEIN-RELATED"/>
    <property type="match status" value="1"/>
</dbReference>
<gene>
    <name evidence="6" type="ORF">Rsub_01920</name>
</gene>
<feature type="region of interest" description="Disordered" evidence="3">
    <location>
        <begin position="281"/>
        <end position="349"/>
    </location>
</feature>
<reference evidence="6 7" key="1">
    <citation type="journal article" date="2018" name="Sci. Rep.">
        <title>Raphidocelis subcapitata (=Pseudokirchneriella subcapitata) provides an insight into genome evolution and environmental adaptations in the Sphaeropleales.</title>
        <authorList>
            <person name="Suzuki S."/>
            <person name="Yamaguchi H."/>
            <person name="Nakajima N."/>
            <person name="Kawachi M."/>
        </authorList>
    </citation>
    <scope>NUCLEOTIDE SEQUENCE [LARGE SCALE GENOMIC DNA]</scope>
    <source>
        <strain evidence="6 7">NIES-35</strain>
    </source>
</reference>
<evidence type="ECO:0008006" key="8">
    <source>
        <dbReference type="Google" id="ProtNLM"/>
    </source>
</evidence>
<name>A0A2V0NUH5_9CHLO</name>
<feature type="domain" description="Myb-like" evidence="4">
    <location>
        <begin position="14"/>
        <end position="72"/>
    </location>
</feature>
<dbReference type="STRING" id="307507.A0A2V0NUH5"/>
<feature type="domain" description="Myb-like" evidence="4">
    <location>
        <begin position="73"/>
        <end position="123"/>
    </location>
</feature>
<dbReference type="Pfam" id="PF13921">
    <property type="entry name" value="Myb_DNA-bind_6"/>
    <property type="match status" value="1"/>
</dbReference>
<keyword evidence="7" id="KW-1185">Reference proteome</keyword>
<dbReference type="Proteomes" id="UP000247498">
    <property type="component" value="Unassembled WGS sequence"/>
</dbReference>
<feature type="domain" description="HTH myb-type" evidence="5">
    <location>
        <begin position="73"/>
        <end position="127"/>
    </location>
</feature>
<dbReference type="EMBL" id="BDRX01000008">
    <property type="protein sequence ID" value="GBF89203.1"/>
    <property type="molecule type" value="Genomic_DNA"/>
</dbReference>
<feature type="compositionally biased region" description="Gly residues" evidence="3">
    <location>
        <begin position="191"/>
        <end position="211"/>
    </location>
</feature>
<evidence type="ECO:0000259" key="5">
    <source>
        <dbReference type="PROSITE" id="PS51294"/>
    </source>
</evidence>
<dbReference type="SUPFAM" id="SSF46689">
    <property type="entry name" value="Homeodomain-like"/>
    <property type="match status" value="1"/>
</dbReference>
<keyword evidence="1" id="KW-0677">Repeat</keyword>
<dbReference type="OrthoDB" id="2143914at2759"/>
<dbReference type="PANTHER" id="PTHR45614:SF232">
    <property type="entry name" value="TRANSCRIPTION FACTOR MYB3R-2"/>
    <property type="match status" value="1"/>
</dbReference>
<accession>A0A2V0NUH5</accession>
<feature type="domain" description="HTH myb-type" evidence="5">
    <location>
        <begin position="19"/>
        <end position="72"/>
    </location>
</feature>
<feature type="region of interest" description="Disordered" evidence="3">
    <location>
        <begin position="365"/>
        <end position="390"/>
    </location>
</feature>
<feature type="region of interest" description="Disordered" evidence="3">
    <location>
        <begin position="410"/>
        <end position="455"/>
    </location>
</feature>
<evidence type="ECO:0000313" key="6">
    <source>
        <dbReference type="EMBL" id="GBF89203.1"/>
    </source>
</evidence>
<evidence type="ECO:0000259" key="4">
    <source>
        <dbReference type="PROSITE" id="PS50090"/>
    </source>
</evidence>
<feature type="region of interest" description="Disordered" evidence="3">
    <location>
        <begin position="1"/>
        <end position="22"/>
    </location>
</feature>
<dbReference type="FunFam" id="1.10.10.60:FF:000010">
    <property type="entry name" value="Transcriptional activator Myb isoform A"/>
    <property type="match status" value="1"/>
</dbReference>
<dbReference type="InterPro" id="IPR017930">
    <property type="entry name" value="Myb_dom"/>
</dbReference>
<proteinExistence type="predicted"/>
<sequence>MASLPGARRAPPPQQPMLKGGWRPEEDLALRTLVSQYGEGNWSAIAKALNAMVQHSIGRVGKQCRERWNHHLRPNIVKAAWTYEEEVLLVEAHRRFGNRWSEIARLLPGRTENALKNFWNATLRRKDNPRSNRSLATGPGSLLRAYMAEQGLVPPLSAETTAAAAASAAAAAAFAADGPQPGGWQWHGPASSGGGAPAGAAAGGGFGGGWEEGSAEAGDAEMAEADGPARRGGKRASPGAGGDSDGDEFALGGYGGAAPRAAPIPGLPWLPSASDGAKRARPAELLVASREASSSRFEGSPAPSGDVDTPLSARHRLSTPVSGGGANGSDGGSASAPAPPPPRDMAAQAAAIAAAAWGLGLFAQQHQQAQGQGQGQEAGAAGQQQQQQADSIRQLLLDLALRQALALQQQRAPLPSASAADMPAPAPAPAPAPERQLHASDLPAARPAASEEDECVSEAQVAELMLLLRGEEASS</sequence>
<dbReference type="SMART" id="SM00717">
    <property type="entry name" value="SANT"/>
    <property type="match status" value="2"/>
</dbReference>
<keyword evidence="2" id="KW-0238">DNA-binding</keyword>
<dbReference type="GO" id="GO:0005634">
    <property type="term" value="C:nucleus"/>
    <property type="evidence" value="ECO:0007669"/>
    <property type="project" value="TreeGrafter"/>
</dbReference>
<dbReference type="GO" id="GO:0000981">
    <property type="term" value="F:DNA-binding transcription factor activity, RNA polymerase II-specific"/>
    <property type="evidence" value="ECO:0007669"/>
    <property type="project" value="TreeGrafter"/>
</dbReference>
<organism evidence="6 7">
    <name type="scientific">Raphidocelis subcapitata</name>
    <dbReference type="NCBI Taxonomy" id="307507"/>
    <lineage>
        <taxon>Eukaryota</taxon>
        <taxon>Viridiplantae</taxon>
        <taxon>Chlorophyta</taxon>
        <taxon>core chlorophytes</taxon>
        <taxon>Chlorophyceae</taxon>
        <taxon>CS clade</taxon>
        <taxon>Sphaeropleales</taxon>
        <taxon>Selenastraceae</taxon>
        <taxon>Raphidocelis</taxon>
    </lineage>
</organism>
<dbReference type="AlphaFoldDB" id="A0A2V0NUH5"/>
<evidence type="ECO:0000256" key="2">
    <source>
        <dbReference type="ARBA" id="ARBA00023125"/>
    </source>
</evidence>
<dbReference type="InterPro" id="IPR009057">
    <property type="entry name" value="Homeodomain-like_sf"/>
</dbReference>
<comment type="caution">
    <text evidence="6">The sequence shown here is derived from an EMBL/GenBank/DDBJ whole genome shotgun (WGS) entry which is preliminary data.</text>
</comment>
<evidence type="ECO:0000256" key="1">
    <source>
        <dbReference type="ARBA" id="ARBA00022737"/>
    </source>
</evidence>
<dbReference type="CDD" id="cd00167">
    <property type="entry name" value="SANT"/>
    <property type="match status" value="2"/>
</dbReference>
<evidence type="ECO:0000313" key="7">
    <source>
        <dbReference type="Proteomes" id="UP000247498"/>
    </source>
</evidence>
<dbReference type="GO" id="GO:0000978">
    <property type="term" value="F:RNA polymerase II cis-regulatory region sequence-specific DNA binding"/>
    <property type="evidence" value="ECO:0007669"/>
    <property type="project" value="TreeGrafter"/>
</dbReference>
<dbReference type="InterPro" id="IPR050560">
    <property type="entry name" value="MYB_TF"/>
</dbReference>
<feature type="region of interest" description="Disordered" evidence="3">
    <location>
        <begin position="176"/>
        <end position="254"/>
    </location>
</feature>